<protein>
    <recommendedName>
        <fullName evidence="3">AAA domain-containing protein</fullName>
    </recommendedName>
</protein>
<dbReference type="STRING" id="1196353.SAMN05444921_13712"/>
<proteinExistence type="predicted"/>
<dbReference type="Gene3D" id="3.40.50.300">
    <property type="entry name" value="P-loop containing nucleotide triphosphate hydrolases"/>
    <property type="match status" value="1"/>
</dbReference>
<evidence type="ECO:0000313" key="1">
    <source>
        <dbReference type="EMBL" id="SDN74674.1"/>
    </source>
</evidence>
<name>A0A1H0DWV5_9ACTN</name>
<dbReference type="EMBL" id="FNHI01000037">
    <property type="protein sequence ID" value="SDN74674.1"/>
    <property type="molecule type" value="Genomic_DNA"/>
</dbReference>
<sequence>MPSIRLLHLTFAGADREKAQVVFDPRLTVIYGASDTGKSFVTEAIDYMLGARKLSLIPEAEGYSQILLGLELPDGSVITLVRGPQSSRVGVFNADVRDLVYRAPDFELSVSTRGSNNLSRYLLDRLGLEGALIATNDTGGTKLLGFRDLLHLCLVSETRMVSKVSPVLRSTGTSGQTAHKSVLKLLLTGRGEPAADARPNASQRRLQKGKIGLLDQLVLDVQRQLDPQGGNEGELAEQLRRLLGHQDTIALSLREITSRHAEAVARRAGLAVTLGQYDQRLAEIDDLLGRFGLLRSQYESDLARLAMVSEAGGLLGYFRTGACVFCGADPVHQTAGHDLQETTALHAAVTAENTKTHHLLSDLHLTIDDLRIQREELAGQREQSVAQSDQVDLEIARIEEELRPVENQAAEAMTARSRIEKELGLHQRIQELEEVRAGLVADGAVPGGRPTGSIPAGTVAAFDRAIERTLEAWQVRLHSVSYDQYAAELFVGDRARAGHGKGMRAVLHAAFAVSLTDYCLDKEHPHPGFVILDSPMVTYRQPGAARRTDDENLPDSVSDYFYRDLFHRFTGQAIIVENSDPPADIVQGAQVYMFSRDPHDHRFGFFPVGAAAPGGDVGEN</sequence>
<organism evidence="1 2">
    <name type="scientific">Streptomyces wuyuanensis</name>
    <dbReference type="NCBI Taxonomy" id="1196353"/>
    <lineage>
        <taxon>Bacteria</taxon>
        <taxon>Bacillati</taxon>
        <taxon>Actinomycetota</taxon>
        <taxon>Actinomycetes</taxon>
        <taxon>Kitasatosporales</taxon>
        <taxon>Streptomycetaceae</taxon>
        <taxon>Streptomyces</taxon>
    </lineage>
</organism>
<dbReference type="AlphaFoldDB" id="A0A1H0DWV5"/>
<evidence type="ECO:0008006" key="3">
    <source>
        <dbReference type="Google" id="ProtNLM"/>
    </source>
</evidence>
<dbReference type="Proteomes" id="UP000199063">
    <property type="component" value="Unassembled WGS sequence"/>
</dbReference>
<dbReference type="GeneID" id="40834265"/>
<dbReference type="RefSeq" id="WP_093662338.1">
    <property type="nucleotide sequence ID" value="NZ_FNHI01000037.1"/>
</dbReference>
<reference evidence="2" key="1">
    <citation type="submission" date="2016-10" db="EMBL/GenBank/DDBJ databases">
        <authorList>
            <person name="Varghese N."/>
            <person name="Submissions S."/>
        </authorList>
    </citation>
    <scope>NUCLEOTIDE SEQUENCE [LARGE SCALE GENOMIC DNA]</scope>
    <source>
        <strain evidence="2">CGMCC 4.7042</strain>
    </source>
</reference>
<accession>A0A1H0DWV5</accession>
<keyword evidence="2" id="KW-1185">Reference proteome</keyword>
<evidence type="ECO:0000313" key="2">
    <source>
        <dbReference type="Proteomes" id="UP000199063"/>
    </source>
</evidence>
<gene>
    <name evidence="1" type="ORF">SAMN05444921_13712</name>
</gene>
<dbReference type="OrthoDB" id="975794at2"/>
<dbReference type="InterPro" id="IPR027417">
    <property type="entry name" value="P-loop_NTPase"/>
</dbReference>